<protein>
    <submittedName>
        <fullName evidence="1">Uncharacterized protein</fullName>
    </submittedName>
</protein>
<dbReference type="EMBL" id="ML179216">
    <property type="protein sequence ID" value="THU94747.1"/>
    <property type="molecule type" value="Genomic_DNA"/>
</dbReference>
<dbReference type="OrthoDB" id="128308at2759"/>
<sequence length="80" mass="9065">LCPFCDKPLPDPCSPTLDTLLLEIESRATRDPRPCNPKGLKAPLSVFASFCSRHEWESKMVPLAEKQGWPKAIEWDNVKE</sequence>
<name>A0A4S8LYI0_DENBC</name>
<evidence type="ECO:0000313" key="2">
    <source>
        <dbReference type="Proteomes" id="UP000297245"/>
    </source>
</evidence>
<feature type="non-terminal residue" evidence="1">
    <location>
        <position position="1"/>
    </location>
</feature>
<organism evidence="1 2">
    <name type="scientific">Dendrothele bispora (strain CBS 962.96)</name>
    <dbReference type="NCBI Taxonomy" id="1314807"/>
    <lineage>
        <taxon>Eukaryota</taxon>
        <taxon>Fungi</taxon>
        <taxon>Dikarya</taxon>
        <taxon>Basidiomycota</taxon>
        <taxon>Agaricomycotina</taxon>
        <taxon>Agaricomycetes</taxon>
        <taxon>Agaricomycetidae</taxon>
        <taxon>Agaricales</taxon>
        <taxon>Agaricales incertae sedis</taxon>
        <taxon>Dendrothele</taxon>
    </lineage>
</organism>
<accession>A0A4S8LYI0</accession>
<keyword evidence="2" id="KW-1185">Reference proteome</keyword>
<reference evidence="1 2" key="1">
    <citation type="journal article" date="2019" name="Nat. Ecol. Evol.">
        <title>Megaphylogeny resolves global patterns of mushroom evolution.</title>
        <authorList>
            <person name="Varga T."/>
            <person name="Krizsan K."/>
            <person name="Foldi C."/>
            <person name="Dima B."/>
            <person name="Sanchez-Garcia M."/>
            <person name="Sanchez-Ramirez S."/>
            <person name="Szollosi G.J."/>
            <person name="Szarkandi J.G."/>
            <person name="Papp V."/>
            <person name="Albert L."/>
            <person name="Andreopoulos W."/>
            <person name="Angelini C."/>
            <person name="Antonin V."/>
            <person name="Barry K.W."/>
            <person name="Bougher N.L."/>
            <person name="Buchanan P."/>
            <person name="Buyck B."/>
            <person name="Bense V."/>
            <person name="Catcheside P."/>
            <person name="Chovatia M."/>
            <person name="Cooper J."/>
            <person name="Damon W."/>
            <person name="Desjardin D."/>
            <person name="Finy P."/>
            <person name="Geml J."/>
            <person name="Haridas S."/>
            <person name="Hughes K."/>
            <person name="Justo A."/>
            <person name="Karasinski D."/>
            <person name="Kautmanova I."/>
            <person name="Kiss B."/>
            <person name="Kocsube S."/>
            <person name="Kotiranta H."/>
            <person name="LaButti K.M."/>
            <person name="Lechner B.E."/>
            <person name="Liimatainen K."/>
            <person name="Lipzen A."/>
            <person name="Lukacs Z."/>
            <person name="Mihaltcheva S."/>
            <person name="Morgado L.N."/>
            <person name="Niskanen T."/>
            <person name="Noordeloos M.E."/>
            <person name="Ohm R.A."/>
            <person name="Ortiz-Santana B."/>
            <person name="Ovrebo C."/>
            <person name="Racz N."/>
            <person name="Riley R."/>
            <person name="Savchenko A."/>
            <person name="Shiryaev A."/>
            <person name="Soop K."/>
            <person name="Spirin V."/>
            <person name="Szebenyi C."/>
            <person name="Tomsovsky M."/>
            <person name="Tulloss R.E."/>
            <person name="Uehling J."/>
            <person name="Grigoriev I.V."/>
            <person name="Vagvolgyi C."/>
            <person name="Papp T."/>
            <person name="Martin F.M."/>
            <person name="Miettinen O."/>
            <person name="Hibbett D.S."/>
            <person name="Nagy L.G."/>
        </authorList>
    </citation>
    <scope>NUCLEOTIDE SEQUENCE [LARGE SCALE GENOMIC DNA]</scope>
    <source>
        <strain evidence="1 2">CBS 962.96</strain>
    </source>
</reference>
<dbReference type="AlphaFoldDB" id="A0A4S8LYI0"/>
<proteinExistence type="predicted"/>
<dbReference type="Proteomes" id="UP000297245">
    <property type="component" value="Unassembled WGS sequence"/>
</dbReference>
<evidence type="ECO:0000313" key="1">
    <source>
        <dbReference type="EMBL" id="THU94747.1"/>
    </source>
</evidence>
<gene>
    <name evidence="1" type="ORF">K435DRAFT_667776</name>
</gene>